<dbReference type="EMBL" id="GBXM01091417">
    <property type="protein sequence ID" value="JAH17160.1"/>
    <property type="molecule type" value="Transcribed_RNA"/>
</dbReference>
<name>A0A0E9QLC3_ANGAN</name>
<evidence type="ECO:0000313" key="1">
    <source>
        <dbReference type="EMBL" id="JAH17160.1"/>
    </source>
</evidence>
<sequence>MRESRIYFAKLQLWDKLSTVGTAISDGTSEPCNPQCWRFARVLACSVLQSE</sequence>
<protein>
    <submittedName>
        <fullName evidence="1">Uncharacterized protein</fullName>
    </submittedName>
</protein>
<reference evidence="1" key="1">
    <citation type="submission" date="2014-11" db="EMBL/GenBank/DDBJ databases">
        <authorList>
            <person name="Amaro Gonzalez C."/>
        </authorList>
    </citation>
    <scope>NUCLEOTIDE SEQUENCE</scope>
</reference>
<organism evidence="1">
    <name type="scientific">Anguilla anguilla</name>
    <name type="common">European freshwater eel</name>
    <name type="synonym">Muraena anguilla</name>
    <dbReference type="NCBI Taxonomy" id="7936"/>
    <lineage>
        <taxon>Eukaryota</taxon>
        <taxon>Metazoa</taxon>
        <taxon>Chordata</taxon>
        <taxon>Craniata</taxon>
        <taxon>Vertebrata</taxon>
        <taxon>Euteleostomi</taxon>
        <taxon>Actinopterygii</taxon>
        <taxon>Neopterygii</taxon>
        <taxon>Teleostei</taxon>
        <taxon>Anguilliformes</taxon>
        <taxon>Anguillidae</taxon>
        <taxon>Anguilla</taxon>
    </lineage>
</organism>
<dbReference type="AlphaFoldDB" id="A0A0E9QLC3"/>
<proteinExistence type="predicted"/>
<reference evidence="1" key="2">
    <citation type="journal article" date="2015" name="Fish Shellfish Immunol.">
        <title>Early steps in the European eel (Anguilla anguilla)-Vibrio vulnificus interaction in the gills: Role of the RtxA13 toxin.</title>
        <authorList>
            <person name="Callol A."/>
            <person name="Pajuelo D."/>
            <person name="Ebbesson L."/>
            <person name="Teles M."/>
            <person name="MacKenzie S."/>
            <person name="Amaro C."/>
        </authorList>
    </citation>
    <scope>NUCLEOTIDE SEQUENCE</scope>
</reference>
<accession>A0A0E9QLC3</accession>